<dbReference type="PANTHER" id="PTHR40274">
    <property type="entry name" value="VIRGINIAMYCIN B LYASE"/>
    <property type="match status" value="1"/>
</dbReference>
<evidence type="ECO:0008006" key="4">
    <source>
        <dbReference type="Google" id="ProtNLM"/>
    </source>
</evidence>
<dbReference type="Pfam" id="PF07494">
    <property type="entry name" value="Reg_prop"/>
    <property type="match status" value="2"/>
</dbReference>
<dbReference type="SUPFAM" id="SSF63829">
    <property type="entry name" value="Calcium-dependent phosphotriesterase"/>
    <property type="match status" value="2"/>
</dbReference>
<dbReference type="EMBL" id="MFKF01000003">
    <property type="protein sequence ID" value="OGG57270.1"/>
    <property type="molecule type" value="Genomic_DNA"/>
</dbReference>
<sequence>METYERLLSETDPSPGPKQTSPPAPLLKERGESLPLILSEGGKKVCSPFPLGEGRAGVATSWERQVGWSRGIGLLALCALHFALCASPASAVDTLRVTSPDPVLESWRWTAFDRGSGLAGPVRDIFEDRDGNIWFATDNGAQRYDGLRWTTYTTKDGLAHNQVRTVMQTRDGAIWFGTSDGGISRFDGKTWKTYTTADGLASNSMHWRGLLQARDGTLWAGCISPGGLSDTTGTRGGISRFDPSTQLRAGGKTWTTINVPGGPPRPNIDDIHEARDGSIWFTTMVFGGAVTATTSGHGVLRFQNGRWTRYTAADGLEGNTILELLESRDGSIWVASWDKGINRFDPSTGSGRGGRRWRTYTARDGLPEKVQFCSIWQAADGTLWAGGGSGRLCRLDPSAGSGRGGERWYAYAPEEVPQLSGYVLSQTTRNGMVWFCGWGEARASRFDPQGIWTV</sequence>
<gene>
    <name evidence="2" type="ORF">A3F84_12085</name>
</gene>
<feature type="compositionally biased region" description="Pro residues" evidence="1">
    <location>
        <begin position="14"/>
        <end position="25"/>
    </location>
</feature>
<feature type="region of interest" description="Disordered" evidence="1">
    <location>
        <begin position="1"/>
        <end position="27"/>
    </location>
</feature>
<comment type="caution">
    <text evidence="2">The sequence shown here is derived from an EMBL/GenBank/DDBJ whole genome shotgun (WGS) entry which is preliminary data.</text>
</comment>
<dbReference type="InterPro" id="IPR051344">
    <property type="entry name" value="Vgb"/>
</dbReference>
<dbReference type="Gene3D" id="2.130.10.10">
    <property type="entry name" value="YVTN repeat-like/Quinoprotein amine dehydrogenase"/>
    <property type="match status" value="2"/>
</dbReference>
<evidence type="ECO:0000313" key="3">
    <source>
        <dbReference type="Proteomes" id="UP000178606"/>
    </source>
</evidence>
<evidence type="ECO:0000256" key="1">
    <source>
        <dbReference type="SAM" id="MobiDB-lite"/>
    </source>
</evidence>
<dbReference type="AlphaFoldDB" id="A0A1F6D7G8"/>
<organism evidence="2 3">
    <name type="scientific">Handelsmanbacteria sp. (strain RIFCSPLOWO2_12_FULL_64_10)</name>
    <dbReference type="NCBI Taxonomy" id="1817868"/>
    <lineage>
        <taxon>Bacteria</taxon>
        <taxon>Candidatus Handelsmaniibacteriota</taxon>
    </lineage>
</organism>
<proteinExistence type="predicted"/>
<evidence type="ECO:0000313" key="2">
    <source>
        <dbReference type="EMBL" id="OGG57270.1"/>
    </source>
</evidence>
<accession>A0A1F6D7G8</accession>
<feature type="non-terminal residue" evidence="2">
    <location>
        <position position="454"/>
    </location>
</feature>
<dbReference type="InterPro" id="IPR015943">
    <property type="entry name" value="WD40/YVTN_repeat-like_dom_sf"/>
</dbReference>
<dbReference type="InterPro" id="IPR011110">
    <property type="entry name" value="Reg_prop"/>
</dbReference>
<reference evidence="2 3" key="1">
    <citation type="journal article" date="2016" name="Nat. Commun.">
        <title>Thousands of microbial genomes shed light on interconnected biogeochemical processes in an aquifer system.</title>
        <authorList>
            <person name="Anantharaman K."/>
            <person name="Brown C.T."/>
            <person name="Hug L.A."/>
            <person name="Sharon I."/>
            <person name="Castelle C.J."/>
            <person name="Probst A.J."/>
            <person name="Thomas B.C."/>
            <person name="Singh A."/>
            <person name="Wilkins M.J."/>
            <person name="Karaoz U."/>
            <person name="Brodie E.L."/>
            <person name="Williams K.H."/>
            <person name="Hubbard S.S."/>
            <person name="Banfield J.F."/>
        </authorList>
    </citation>
    <scope>NUCLEOTIDE SEQUENCE [LARGE SCALE GENOMIC DNA]</scope>
    <source>
        <strain evidence="3">RIFCSPLOWO2_12_FULL_64_10</strain>
    </source>
</reference>
<protein>
    <recommendedName>
        <fullName evidence="4">Histidine kinase</fullName>
    </recommendedName>
</protein>
<dbReference type="Proteomes" id="UP000178606">
    <property type="component" value="Unassembled WGS sequence"/>
</dbReference>
<name>A0A1F6D7G8_HANXR</name>
<dbReference type="PANTHER" id="PTHR40274:SF3">
    <property type="entry name" value="VIRGINIAMYCIN B LYASE"/>
    <property type="match status" value="1"/>
</dbReference>